<dbReference type="Pfam" id="PF00392">
    <property type="entry name" value="GntR"/>
    <property type="match status" value="1"/>
</dbReference>
<dbReference type="PRINTS" id="PR00035">
    <property type="entry name" value="HTHGNTR"/>
</dbReference>
<dbReference type="PROSITE" id="PS50949">
    <property type="entry name" value="HTH_GNTR"/>
    <property type="match status" value="1"/>
</dbReference>
<dbReference type="SUPFAM" id="SSF48008">
    <property type="entry name" value="GntR ligand-binding domain-like"/>
    <property type="match status" value="1"/>
</dbReference>
<gene>
    <name evidence="5" type="ORF">HUG15_15420</name>
</gene>
<dbReference type="RefSeq" id="WP_200123941.1">
    <property type="nucleotide sequence ID" value="NZ_CP054705.1"/>
</dbReference>
<evidence type="ECO:0000256" key="1">
    <source>
        <dbReference type="ARBA" id="ARBA00023015"/>
    </source>
</evidence>
<evidence type="ECO:0000313" key="6">
    <source>
        <dbReference type="Proteomes" id="UP000595823"/>
    </source>
</evidence>
<dbReference type="InterPro" id="IPR036388">
    <property type="entry name" value="WH-like_DNA-bd_sf"/>
</dbReference>
<accession>A0A7T6Z4G0</accession>
<evidence type="ECO:0000313" key="5">
    <source>
        <dbReference type="EMBL" id="QQK76813.1"/>
    </source>
</evidence>
<dbReference type="InterPro" id="IPR011711">
    <property type="entry name" value="GntR_C"/>
</dbReference>
<dbReference type="PANTHER" id="PTHR43537">
    <property type="entry name" value="TRANSCRIPTIONAL REGULATOR, GNTR FAMILY"/>
    <property type="match status" value="1"/>
</dbReference>
<dbReference type="EMBL" id="CP054705">
    <property type="protein sequence ID" value="QQK76813.1"/>
    <property type="molecule type" value="Genomic_DNA"/>
</dbReference>
<evidence type="ECO:0000256" key="2">
    <source>
        <dbReference type="ARBA" id="ARBA00023125"/>
    </source>
</evidence>
<sequence length="205" mass="23827">MSRKLSDEILMSLKRKIINKDLAFGQRIPSEFELMNEFQVSRTTIREVIQVLVQAGFVEIRRGKGTFVIYDENEEMLNDADIEETKAMLDEKIVTLACSRRTDEDLERLNQLLKNREQNLNMGNYASYVNEDIAFHLAIAKASHNNTLENLYLHFSGLLRNQLNKKLLSIPDYSANSDIHENIYKAIKNQNQDQAKYWVAENLKN</sequence>
<dbReference type="KEGG" id="scia:HUG15_15420"/>
<protein>
    <submittedName>
        <fullName evidence="5">FadR family transcriptional regulator</fullName>
    </submittedName>
</protein>
<dbReference type="PANTHER" id="PTHR43537:SF47">
    <property type="entry name" value="REGULATORY PROTEIN GNTR HTH"/>
    <property type="match status" value="1"/>
</dbReference>
<reference evidence="5 6" key="1">
    <citation type="submission" date="2020-06" db="EMBL/GenBank/DDBJ databases">
        <title>Genomic analysis of Salicibibacter sp. NKC5-3.</title>
        <authorList>
            <person name="Oh Y.J."/>
        </authorList>
    </citation>
    <scope>NUCLEOTIDE SEQUENCE [LARGE SCALE GENOMIC DNA]</scope>
    <source>
        <strain evidence="5 6">NKC5-3</strain>
    </source>
</reference>
<dbReference type="SMART" id="SM00895">
    <property type="entry name" value="FCD"/>
    <property type="match status" value="1"/>
</dbReference>
<keyword evidence="6" id="KW-1185">Reference proteome</keyword>
<dbReference type="CDD" id="cd07377">
    <property type="entry name" value="WHTH_GntR"/>
    <property type="match status" value="1"/>
</dbReference>
<dbReference type="SMART" id="SM00345">
    <property type="entry name" value="HTH_GNTR"/>
    <property type="match status" value="1"/>
</dbReference>
<organism evidence="5 6">
    <name type="scientific">Salicibibacter cibarius</name>
    <dbReference type="NCBI Taxonomy" id="2743000"/>
    <lineage>
        <taxon>Bacteria</taxon>
        <taxon>Bacillati</taxon>
        <taxon>Bacillota</taxon>
        <taxon>Bacilli</taxon>
        <taxon>Bacillales</taxon>
        <taxon>Bacillaceae</taxon>
        <taxon>Salicibibacter</taxon>
    </lineage>
</organism>
<proteinExistence type="predicted"/>
<dbReference type="InterPro" id="IPR008920">
    <property type="entry name" value="TF_FadR/GntR_C"/>
</dbReference>
<dbReference type="Pfam" id="PF07729">
    <property type="entry name" value="FCD"/>
    <property type="match status" value="1"/>
</dbReference>
<dbReference type="GO" id="GO:0003700">
    <property type="term" value="F:DNA-binding transcription factor activity"/>
    <property type="evidence" value="ECO:0007669"/>
    <property type="project" value="InterPro"/>
</dbReference>
<dbReference type="InterPro" id="IPR000524">
    <property type="entry name" value="Tscrpt_reg_HTH_GntR"/>
</dbReference>
<dbReference type="SUPFAM" id="SSF46785">
    <property type="entry name" value="Winged helix' DNA-binding domain"/>
    <property type="match status" value="1"/>
</dbReference>
<feature type="domain" description="HTH gntR-type" evidence="4">
    <location>
        <begin position="3"/>
        <end position="71"/>
    </location>
</feature>
<keyword evidence="1" id="KW-0805">Transcription regulation</keyword>
<dbReference type="GO" id="GO:0003677">
    <property type="term" value="F:DNA binding"/>
    <property type="evidence" value="ECO:0007669"/>
    <property type="project" value="UniProtKB-KW"/>
</dbReference>
<dbReference type="Gene3D" id="1.20.120.530">
    <property type="entry name" value="GntR ligand-binding domain-like"/>
    <property type="match status" value="1"/>
</dbReference>
<dbReference type="InterPro" id="IPR036390">
    <property type="entry name" value="WH_DNA-bd_sf"/>
</dbReference>
<dbReference type="AlphaFoldDB" id="A0A7T6Z4G0"/>
<keyword evidence="3" id="KW-0804">Transcription</keyword>
<dbReference type="Proteomes" id="UP000595823">
    <property type="component" value="Chromosome"/>
</dbReference>
<keyword evidence="2" id="KW-0238">DNA-binding</keyword>
<dbReference type="Gene3D" id="1.10.10.10">
    <property type="entry name" value="Winged helix-like DNA-binding domain superfamily/Winged helix DNA-binding domain"/>
    <property type="match status" value="1"/>
</dbReference>
<evidence type="ECO:0000259" key="4">
    <source>
        <dbReference type="PROSITE" id="PS50949"/>
    </source>
</evidence>
<name>A0A7T6Z4G0_9BACI</name>
<evidence type="ECO:0000256" key="3">
    <source>
        <dbReference type="ARBA" id="ARBA00023163"/>
    </source>
</evidence>